<dbReference type="RefSeq" id="WP_114448137.1">
    <property type="nucleotide sequence ID" value="NZ_QPHM01000001.1"/>
</dbReference>
<dbReference type="AlphaFoldDB" id="A0A368NAM7"/>
<feature type="region of interest" description="Disordered" evidence="1">
    <location>
        <begin position="435"/>
        <end position="470"/>
    </location>
</feature>
<evidence type="ECO:0000256" key="2">
    <source>
        <dbReference type="SAM" id="Phobius"/>
    </source>
</evidence>
<feature type="compositionally biased region" description="Low complexity" evidence="1">
    <location>
        <begin position="439"/>
        <end position="463"/>
    </location>
</feature>
<keyword evidence="4" id="KW-1185">Reference proteome</keyword>
<dbReference type="EMBL" id="QPHM01000001">
    <property type="protein sequence ID" value="RCU46584.1"/>
    <property type="molecule type" value="Genomic_DNA"/>
</dbReference>
<name>A0A368NAM7_9EURY</name>
<organism evidence="3 4">
    <name type="scientific">Haloplanus salinus</name>
    <dbReference type="NCBI Taxonomy" id="1126245"/>
    <lineage>
        <taxon>Archaea</taxon>
        <taxon>Methanobacteriati</taxon>
        <taxon>Methanobacteriota</taxon>
        <taxon>Stenosarchaea group</taxon>
        <taxon>Halobacteria</taxon>
        <taxon>Halobacteriales</taxon>
        <taxon>Haloferacaceae</taxon>
        <taxon>Haloplanus</taxon>
    </lineage>
</organism>
<feature type="transmembrane region" description="Helical" evidence="2">
    <location>
        <begin position="505"/>
        <end position="524"/>
    </location>
</feature>
<dbReference type="Proteomes" id="UP000252189">
    <property type="component" value="Unassembled WGS sequence"/>
</dbReference>
<keyword evidence="2" id="KW-0812">Transmembrane</keyword>
<comment type="caution">
    <text evidence="3">The sequence shown here is derived from an EMBL/GenBank/DDBJ whole genome shotgun (WGS) entry which is preliminary data.</text>
</comment>
<proteinExistence type="predicted"/>
<reference evidence="3 4" key="1">
    <citation type="submission" date="2018-07" db="EMBL/GenBank/DDBJ databases">
        <title>Genome sequences of Haloplanus salinus JCM 18368T.</title>
        <authorList>
            <person name="Kim Y.B."/>
            <person name="Roh S.W."/>
        </authorList>
    </citation>
    <scope>NUCLEOTIDE SEQUENCE [LARGE SCALE GENOMIC DNA]</scope>
    <source>
        <strain evidence="3 4">JCM 18368</strain>
    </source>
</reference>
<keyword evidence="2" id="KW-1133">Transmembrane helix</keyword>
<keyword evidence="2" id="KW-0472">Membrane</keyword>
<accession>A0A368NAM7</accession>
<evidence type="ECO:0000313" key="4">
    <source>
        <dbReference type="Proteomes" id="UP000252189"/>
    </source>
</evidence>
<evidence type="ECO:0000256" key="1">
    <source>
        <dbReference type="SAM" id="MobiDB-lite"/>
    </source>
</evidence>
<dbReference type="OrthoDB" id="232948at2157"/>
<evidence type="ECO:0000313" key="3">
    <source>
        <dbReference type="EMBL" id="RCU46584.1"/>
    </source>
</evidence>
<gene>
    <name evidence="3" type="ORF">DU504_04220</name>
</gene>
<sequence length="525" mass="55194">MGSTAVRLVCAFLLVVAATAAVAPLGTAATTPSVTVSIDGTTVPDGESTLVETDPTVGVTVDANRSIRVVSVRLDGTTIHRATPNDTAFDGSFDVAAPSGTHTVSVVVKTDDVTTHEVTVIKDGERPYVRYTAPFETDQYAPPPESVTVNRSLIVLEGNFTDVSGVAHLRINRTTTYDTGGVSRTDTAIYNAFDLNDSFEQPIFLGVGRNNITARYYDRVGHERVHRFPIVVEDTAPPALSNLSLVRRSPSTLRLSGVATDNGQVRTVTVQPRGASLESDRSALVYLVGPRGEKPDRSHQRRRFERNLSLYTGATALLITATDTAGNTVERVVTVQRSVAPDLRFDPTGTRFESEGTVVARGGATDGEIASASVETVDPDTGEVVDIVTVHEGDTVTDLSFERRLDAPDGRRATIRLRVIDAAGTEHVQSVDRTLTVETPTATATATTPAPTPTATATAAPTATPTPPTDSGGLTVPVLGLTVPIPSVLGASVSVPVPVVGPFDLPVVPLAGLLVVGLGVVVRVR</sequence>
<protein>
    <submittedName>
        <fullName evidence="3">Uncharacterized protein</fullName>
    </submittedName>
</protein>